<dbReference type="FunFam" id="1.10.10.10:FF:000001">
    <property type="entry name" value="LysR family transcriptional regulator"/>
    <property type="match status" value="1"/>
</dbReference>
<keyword evidence="7" id="KW-1185">Reference proteome</keyword>
<dbReference type="InterPro" id="IPR050950">
    <property type="entry name" value="HTH-type_LysR_regulators"/>
</dbReference>
<dbReference type="Proteomes" id="UP000051647">
    <property type="component" value="Unassembled WGS sequence"/>
</dbReference>
<dbReference type="GO" id="GO:0005829">
    <property type="term" value="C:cytosol"/>
    <property type="evidence" value="ECO:0007669"/>
    <property type="project" value="TreeGrafter"/>
</dbReference>
<dbReference type="PATRIC" id="fig|1423815.3.peg.1054"/>
<dbReference type="STRING" id="1423815.FC27_GL001034"/>
<name>A0A0R1SKX1_9LACO</name>
<evidence type="ECO:0000259" key="5">
    <source>
        <dbReference type="PROSITE" id="PS50931"/>
    </source>
</evidence>
<evidence type="ECO:0000256" key="2">
    <source>
        <dbReference type="ARBA" id="ARBA00023015"/>
    </source>
</evidence>
<dbReference type="PRINTS" id="PR00039">
    <property type="entry name" value="HTHLYSR"/>
</dbReference>
<dbReference type="SUPFAM" id="SSF53850">
    <property type="entry name" value="Periplasmic binding protein-like II"/>
    <property type="match status" value="1"/>
</dbReference>
<comment type="caution">
    <text evidence="6">The sequence shown here is derived from an EMBL/GenBank/DDBJ whole genome shotgun (WGS) entry which is preliminary data.</text>
</comment>
<evidence type="ECO:0000256" key="4">
    <source>
        <dbReference type="ARBA" id="ARBA00023163"/>
    </source>
</evidence>
<dbReference type="OrthoDB" id="119203at2"/>
<evidence type="ECO:0000313" key="7">
    <source>
        <dbReference type="Proteomes" id="UP000051647"/>
    </source>
</evidence>
<dbReference type="EMBL" id="AZFA01000002">
    <property type="protein sequence ID" value="KRL68292.1"/>
    <property type="molecule type" value="Genomic_DNA"/>
</dbReference>
<comment type="similarity">
    <text evidence="1">Belongs to the LysR transcriptional regulatory family.</text>
</comment>
<dbReference type="PANTHER" id="PTHR30419">
    <property type="entry name" value="HTH-TYPE TRANSCRIPTIONAL REGULATOR YBHD"/>
    <property type="match status" value="1"/>
</dbReference>
<dbReference type="RefSeq" id="WP_010624130.1">
    <property type="nucleotide sequence ID" value="NZ_AZFA01000002.1"/>
</dbReference>
<gene>
    <name evidence="6" type="ORF">FC27_GL001034</name>
</gene>
<dbReference type="Pfam" id="PF00126">
    <property type="entry name" value="HTH_1"/>
    <property type="match status" value="1"/>
</dbReference>
<evidence type="ECO:0000256" key="3">
    <source>
        <dbReference type="ARBA" id="ARBA00023125"/>
    </source>
</evidence>
<accession>A0A0R1SKX1</accession>
<evidence type="ECO:0000313" key="6">
    <source>
        <dbReference type="EMBL" id="KRL68292.1"/>
    </source>
</evidence>
<sequence>MEIHKFEIFLSLASTLNYSETAVKMYTTQSNISKQILALEKDLGVSLFVRAHRKINLTPAGNILIPYARELLHDYEAMQIKLEDYKDEQNLTLQLRTIPTMPNYLSFTYVSEFFQKHPEVHLILKEEESNRLLTSLRQDQCDLIFARTFNFVEDGFERIVTERDKFVAVLPSSHPLAKEKQLDIKQLSTERFLLLGPTTKLLKPVIELCRRAGFEPNITYQGTRVDLLMGMVEKGMGISIVMKKIANSFDSKKLVEVPLVNTIDNQLSFIRKIGAHSHASNIFWDFLKTKTKR</sequence>
<dbReference type="Gene3D" id="1.10.10.10">
    <property type="entry name" value="Winged helix-like DNA-binding domain superfamily/Winged helix DNA-binding domain"/>
    <property type="match status" value="1"/>
</dbReference>
<reference evidence="6 7" key="1">
    <citation type="journal article" date="2015" name="Genome Announc.">
        <title>Expanding the biotechnology potential of lactobacilli through comparative genomics of 213 strains and associated genera.</title>
        <authorList>
            <person name="Sun Z."/>
            <person name="Harris H.M."/>
            <person name="McCann A."/>
            <person name="Guo C."/>
            <person name="Argimon S."/>
            <person name="Zhang W."/>
            <person name="Yang X."/>
            <person name="Jeffery I.B."/>
            <person name="Cooney J.C."/>
            <person name="Kagawa T.F."/>
            <person name="Liu W."/>
            <person name="Song Y."/>
            <person name="Salvetti E."/>
            <person name="Wrobel A."/>
            <person name="Rasinkangas P."/>
            <person name="Parkhill J."/>
            <person name="Rea M.C."/>
            <person name="O'Sullivan O."/>
            <person name="Ritari J."/>
            <person name="Douillard F.P."/>
            <person name="Paul Ross R."/>
            <person name="Yang R."/>
            <person name="Briner A.E."/>
            <person name="Felis G.E."/>
            <person name="de Vos W.M."/>
            <person name="Barrangou R."/>
            <person name="Klaenhammer T.R."/>
            <person name="Caufield P.W."/>
            <person name="Cui Y."/>
            <person name="Zhang H."/>
            <person name="O'Toole P.W."/>
        </authorList>
    </citation>
    <scope>NUCLEOTIDE SEQUENCE [LARGE SCALE GENOMIC DNA]</scope>
    <source>
        <strain evidence="6 7">DSM 14857</strain>
    </source>
</reference>
<keyword evidence="3" id="KW-0238">DNA-binding</keyword>
<dbReference type="InterPro" id="IPR005119">
    <property type="entry name" value="LysR_subst-bd"/>
</dbReference>
<protein>
    <submittedName>
        <fullName evidence="6">LysR family transcriptional regulator</fullName>
    </submittedName>
</protein>
<dbReference type="GO" id="GO:0003700">
    <property type="term" value="F:DNA-binding transcription factor activity"/>
    <property type="evidence" value="ECO:0007669"/>
    <property type="project" value="InterPro"/>
</dbReference>
<keyword evidence="2" id="KW-0805">Transcription regulation</keyword>
<dbReference type="Gene3D" id="3.40.190.290">
    <property type="match status" value="1"/>
</dbReference>
<dbReference type="AlphaFoldDB" id="A0A0R1SKX1"/>
<evidence type="ECO:0000256" key="1">
    <source>
        <dbReference type="ARBA" id="ARBA00009437"/>
    </source>
</evidence>
<dbReference type="InterPro" id="IPR036388">
    <property type="entry name" value="WH-like_DNA-bd_sf"/>
</dbReference>
<dbReference type="SUPFAM" id="SSF46785">
    <property type="entry name" value="Winged helix' DNA-binding domain"/>
    <property type="match status" value="1"/>
</dbReference>
<dbReference type="PROSITE" id="PS50931">
    <property type="entry name" value="HTH_LYSR"/>
    <property type="match status" value="1"/>
</dbReference>
<dbReference type="InterPro" id="IPR036390">
    <property type="entry name" value="WH_DNA-bd_sf"/>
</dbReference>
<feature type="domain" description="HTH lysR-type" evidence="5">
    <location>
        <begin position="1"/>
        <end position="58"/>
    </location>
</feature>
<dbReference type="InterPro" id="IPR000847">
    <property type="entry name" value="LysR_HTH_N"/>
</dbReference>
<proteinExistence type="inferred from homology"/>
<keyword evidence="4" id="KW-0804">Transcription</keyword>
<dbReference type="CDD" id="cd05466">
    <property type="entry name" value="PBP2_LTTR_substrate"/>
    <property type="match status" value="1"/>
</dbReference>
<dbReference type="GO" id="GO:0003677">
    <property type="term" value="F:DNA binding"/>
    <property type="evidence" value="ECO:0007669"/>
    <property type="project" value="UniProtKB-KW"/>
</dbReference>
<dbReference type="eggNOG" id="COG0583">
    <property type="taxonomic scope" value="Bacteria"/>
</dbReference>
<dbReference type="Pfam" id="PF03466">
    <property type="entry name" value="LysR_substrate"/>
    <property type="match status" value="1"/>
</dbReference>
<organism evidence="6 7">
    <name type="scientific">Companilactobacillus versmoldensis DSM 14857 = KCTC 3814</name>
    <dbReference type="NCBI Taxonomy" id="1423815"/>
    <lineage>
        <taxon>Bacteria</taxon>
        <taxon>Bacillati</taxon>
        <taxon>Bacillota</taxon>
        <taxon>Bacilli</taxon>
        <taxon>Lactobacillales</taxon>
        <taxon>Lactobacillaceae</taxon>
        <taxon>Companilactobacillus</taxon>
    </lineage>
</organism>